<dbReference type="Pfam" id="PF00621">
    <property type="entry name" value="RhoGEF"/>
    <property type="match status" value="1"/>
</dbReference>
<keyword evidence="1" id="KW-0472">Membrane</keyword>
<dbReference type="Gene3D" id="1.20.900.10">
    <property type="entry name" value="Dbl homology (DH) domain"/>
    <property type="match status" value="1"/>
</dbReference>
<gene>
    <name evidence="3" type="ORF">EVEC_LOCUS4429</name>
</gene>
<evidence type="ECO:0000259" key="2">
    <source>
        <dbReference type="Pfam" id="PF00621"/>
    </source>
</evidence>
<sequence>MREADDQASNDQAKVDSMSLCLSECLKDVCLMSVKNFLFMVVGALIFIFYFFTAIPSGEEGSKNMGTLKNRVQFFEKFVDRSDNEVNGSSAISMRQKQTAAGVFGISHRPLNGTELDMLQSKSSPTLKKINFLEQRNKKELNVPNVLPKPVLPPKPVVPEVFGAGLRESYSYEKRKSVVLRDPLLICSLQQKSKEQLRSKSDGSDDQRMQKLSAAAHEICEKEKSFVDELNSINSILVAGQIAYNNLPKERKIDLAGNVYFIGQIIDELQNPFQPDIVSCFEKYGPELKVCFSFLEKKELLVTQLSEALKIDELKEAMGIKNGDLSINLRLDVIHQNIARYALLIDAYKKYLPPGSEEDLNANR</sequence>
<dbReference type="SUPFAM" id="SSF48065">
    <property type="entry name" value="DBL homology domain (DH-domain)"/>
    <property type="match status" value="1"/>
</dbReference>
<evidence type="ECO:0000313" key="4">
    <source>
        <dbReference type="Proteomes" id="UP000274131"/>
    </source>
</evidence>
<feature type="domain" description="DH" evidence="2">
    <location>
        <begin position="216"/>
        <end position="359"/>
    </location>
</feature>
<dbReference type="WBParaSite" id="EVEC_0000472101-mRNA-1">
    <property type="protein sequence ID" value="EVEC_0000472101-mRNA-1"/>
    <property type="gene ID" value="EVEC_0000472101"/>
</dbReference>
<keyword evidence="4" id="KW-1185">Reference proteome</keyword>
<dbReference type="InterPro" id="IPR000219">
    <property type="entry name" value="DH_dom"/>
</dbReference>
<organism evidence="5">
    <name type="scientific">Enterobius vermicularis</name>
    <name type="common">Human pinworm</name>
    <dbReference type="NCBI Taxonomy" id="51028"/>
    <lineage>
        <taxon>Eukaryota</taxon>
        <taxon>Metazoa</taxon>
        <taxon>Ecdysozoa</taxon>
        <taxon>Nematoda</taxon>
        <taxon>Chromadorea</taxon>
        <taxon>Rhabditida</taxon>
        <taxon>Spirurina</taxon>
        <taxon>Oxyuridomorpha</taxon>
        <taxon>Oxyuroidea</taxon>
        <taxon>Oxyuridae</taxon>
        <taxon>Enterobius</taxon>
    </lineage>
</organism>
<dbReference type="OrthoDB" id="245697at2759"/>
<dbReference type="Proteomes" id="UP000274131">
    <property type="component" value="Unassembled WGS sequence"/>
</dbReference>
<dbReference type="GO" id="GO:0005085">
    <property type="term" value="F:guanyl-nucleotide exchange factor activity"/>
    <property type="evidence" value="ECO:0007669"/>
    <property type="project" value="InterPro"/>
</dbReference>
<proteinExistence type="predicted"/>
<dbReference type="InterPro" id="IPR035899">
    <property type="entry name" value="DBL_dom_sf"/>
</dbReference>
<evidence type="ECO:0000313" key="3">
    <source>
        <dbReference type="EMBL" id="VDD89678.1"/>
    </source>
</evidence>
<feature type="transmembrane region" description="Helical" evidence="1">
    <location>
        <begin position="37"/>
        <end position="55"/>
    </location>
</feature>
<dbReference type="AlphaFoldDB" id="A0A0N4V3S5"/>
<evidence type="ECO:0000313" key="5">
    <source>
        <dbReference type="WBParaSite" id="EVEC_0000472101-mRNA-1"/>
    </source>
</evidence>
<dbReference type="EMBL" id="UXUI01007855">
    <property type="protein sequence ID" value="VDD89678.1"/>
    <property type="molecule type" value="Genomic_DNA"/>
</dbReference>
<protein>
    <submittedName>
        <fullName evidence="5">DH domain-containing protein</fullName>
    </submittedName>
</protein>
<reference evidence="5" key="1">
    <citation type="submission" date="2016-04" db="UniProtKB">
        <authorList>
            <consortium name="WormBaseParasite"/>
        </authorList>
    </citation>
    <scope>IDENTIFICATION</scope>
</reference>
<reference evidence="3 4" key="2">
    <citation type="submission" date="2018-10" db="EMBL/GenBank/DDBJ databases">
        <authorList>
            <consortium name="Pathogen Informatics"/>
        </authorList>
    </citation>
    <scope>NUCLEOTIDE SEQUENCE [LARGE SCALE GENOMIC DNA]</scope>
</reference>
<accession>A0A0N4V3S5</accession>
<name>A0A0N4V3S5_ENTVE</name>
<dbReference type="STRING" id="51028.A0A0N4V3S5"/>
<keyword evidence="1" id="KW-0812">Transmembrane</keyword>
<evidence type="ECO:0000256" key="1">
    <source>
        <dbReference type="SAM" id="Phobius"/>
    </source>
</evidence>
<keyword evidence="1" id="KW-1133">Transmembrane helix</keyword>